<reference evidence="1" key="2">
    <citation type="journal article" date="2015" name="Fish Shellfish Immunol.">
        <title>Early steps in the European eel (Anguilla anguilla)-Vibrio vulnificus interaction in the gills: Role of the RtxA13 toxin.</title>
        <authorList>
            <person name="Callol A."/>
            <person name="Pajuelo D."/>
            <person name="Ebbesson L."/>
            <person name="Teles M."/>
            <person name="MacKenzie S."/>
            <person name="Amaro C."/>
        </authorList>
    </citation>
    <scope>NUCLEOTIDE SEQUENCE</scope>
</reference>
<organism evidence="1">
    <name type="scientific">Anguilla anguilla</name>
    <name type="common">European freshwater eel</name>
    <name type="synonym">Muraena anguilla</name>
    <dbReference type="NCBI Taxonomy" id="7936"/>
    <lineage>
        <taxon>Eukaryota</taxon>
        <taxon>Metazoa</taxon>
        <taxon>Chordata</taxon>
        <taxon>Craniata</taxon>
        <taxon>Vertebrata</taxon>
        <taxon>Euteleostomi</taxon>
        <taxon>Actinopterygii</taxon>
        <taxon>Neopterygii</taxon>
        <taxon>Teleostei</taxon>
        <taxon>Anguilliformes</taxon>
        <taxon>Anguillidae</taxon>
        <taxon>Anguilla</taxon>
    </lineage>
</organism>
<proteinExistence type="predicted"/>
<evidence type="ECO:0000313" key="1">
    <source>
        <dbReference type="EMBL" id="JAH28171.1"/>
    </source>
</evidence>
<sequence>MFYRLLHGKDYRVEAIGLNPGIGCIKNFIFTEVY</sequence>
<dbReference type="AlphaFoldDB" id="A0A0E9RGA2"/>
<accession>A0A0E9RGA2</accession>
<protein>
    <submittedName>
        <fullName evidence="1">Uncharacterized protein</fullName>
    </submittedName>
</protein>
<reference evidence="1" key="1">
    <citation type="submission" date="2014-11" db="EMBL/GenBank/DDBJ databases">
        <authorList>
            <person name="Amaro Gonzalez C."/>
        </authorList>
    </citation>
    <scope>NUCLEOTIDE SEQUENCE</scope>
</reference>
<dbReference type="EMBL" id="GBXM01080406">
    <property type="protein sequence ID" value="JAH28171.1"/>
    <property type="molecule type" value="Transcribed_RNA"/>
</dbReference>
<name>A0A0E9RGA2_ANGAN</name>